<feature type="domain" description="CRISPR type III-associated protein" evidence="2">
    <location>
        <begin position="288"/>
        <end position="460"/>
    </location>
</feature>
<proteinExistence type="predicted"/>
<name>G8UIX8_TANFA</name>
<dbReference type="AlphaFoldDB" id="G8UIX8"/>
<dbReference type="KEGG" id="tfo:BFO_0206"/>
<dbReference type="STRING" id="203275.BFO_0206"/>
<dbReference type="GeneID" id="34757619"/>
<protein>
    <submittedName>
        <fullName evidence="3">CRISPR-associated RAMP protein</fullName>
    </submittedName>
</protein>
<dbReference type="Proteomes" id="UP000005436">
    <property type="component" value="Chromosome"/>
</dbReference>
<keyword evidence="4" id="KW-1185">Reference proteome</keyword>
<dbReference type="RefSeq" id="WP_014223675.1">
    <property type="nucleotide sequence ID" value="NC_016610.1"/>
</dbReference>
<dbReference type="PANTHER" id="PTHR35579:SF3">
    <property type="entry name" value="CRISPR SYSTEM CMS ENDORIBONUCLEASE CSM3"/>
    <property type="match status" value="1"/>
</dbReference>
<dbReference type="CDD" id="cd09726">
    <property type="entry name" value="RAMP_I_III"/>
    <property type="match status" value="2"/>
</dbReference>
<dbReference type="PATRIC" id="fig|203275.8.peg.185"/>
<organism evidence="3 4">
    <name type="scientific">Tannerella forsythia (strain ATCC 43037 / JCM 10827 / CCUG 21028 A / KCTC 5666 / FDC 338)</name>
    <name type="common">Bacteroides forsythus</name>
    <dbReference type="NCBI Taxonomy" id="203275"/>
    <lineage>
        <taxon>Bacteria</taxon>
        <taxon>Pseudomonadati</taxon>
        <taxon>Bacteroidota</taxon>
        <taxon>Bacteroidia</taxon>
        <taxon>Bacteroidales</taxon>
        <taxon>Tannerellaceae</taxon>
        <taxon>Tannerella</taxon>
    </lineage>
</organism>
<dbReference type="HOGENOM" id="CLU_041901_0_0_10"/>
<evidence type="ECO:0000313" key="4">
    <source>
        <dbReference type="Proteomes" id="UP000005436"/>
    </source>
</evidence>
<dbReference type="InterPro" id="IPR052216">
    <property type="entry name" value="CRISPR_Csm3_endoribonuclease"/>
</dbReference>
<dbReference type="InterPro" id="IPR005537">
    <property type="entry name" value="RAMP_III_fam"/>
</dbReference>
<dbReference type="PANTHER" id="PTHR35579">
    <property type="entry name" value="CRISPR SYSTEM CMS ENDORIBONUCLEASE CSM3"/>
    <property type="match status" value="1"/>
</dbReference>
<dbReference type="GO" id="GO:0051607">
    <property type="term" value="P:defense response to virus"/>
    <property type="evidence" value="ECO:0007669"/>
    <property type="project" value="UniProtKB-KW"/>
</dbReference>
<keyword evidence="1" id="KW-0051">Antiviral defense</keyword>
<dbReference type="EMBL" id="CP003191">
    <property type="protein sequence ID" value="AEW20008.1"/>
    <property type="molecule type" value="Genomic_DNA"/>
</dbReference>
<evidence type="ECO:0000259" key="2">
    <source>
        <dbReference type="Pfam" id="PF03787"/>
    </source>
</evidence>
<gene>
    <name evidence="3" type="ordered locus">BFO_0206</name>
</gene>
<sequence>MTTIIKPTKYTHRFLARLVIEAKTPLAIGSGEKDIISDALVATDVNGLPYIPGTAIAGVVRSLLKQEEVDTDTFFGFQSKNQGEGSQIIFTEAKILNSKGEVVDGLNLEAIKTDSLLKNYAELPIRQHAKISDKGTTVGGGKFDEQVVFAGTRFCFEMEMVSDGTNERAFEQVLEHLQSQVFRIGSGTRRGFGEIEVKELRTAELNLKNNLQSYLDKSSNLQESSTWTGWKESTSDNNLQNGDWIKYKLTLCPEDFFLFGSGFGDDEADMTPMKAQKVVWKKGIGTLKDNLVLIPATSVKGALAHRVAYYYNKLKEVFADKLSKGDYEQHVGKNNAAVKALFGSEGERVDGKMKNQLRGNLIFSDIIEKPLHDKILNHVSIDRFTGGAIDGALFSEKATYGKDTEFTTEILLHEKAVKRLIEKENSDFKEVQQAFESALKDICTGMLPLGGGVNRGNGCFTGILKRNNETIYPKEEQ</sequence>
<dbReference type="Pfam" id="PF03787">
    <property type="entry name" value="RAMPs"/>
    <property type="match status" value="2"/>
</dbReference>
<feature type="domain" description="CRISPR type III-associated protein" evidence="2">
    <location>
        <begin position="20"/>
        <end position="196"/>
    </location>
</feature>
<accession>G8UIX8</accession>
<dbReference type="eggNOG" id="COG1337">
    <property type="taxonomic scope" value="Bacteria"/>
</dbReference>
<evidence type="ECO:0000313" key="3">
    <source>
        <dbReference type="EMBL" id="AEW20008.1"/>
    </source>
</evidence>
<evidence type="ECO:0000256" key="1">
    <source>
        <dbReference type="ARBA" id="ARBA00023118"/>
    </source>
</evidence>
<reference evidence="4" key="1">
    <citation type="submission" date="2011-12" db="EMBL/GenBank/DDBJ databases">
        <title>Complete sequence of Tannerella forsythia ATCC 43037.</title>
        <authorList>
            <person name="Dewhirst F."/>
            <person name="Tanner A."/>
            <person name="Izard J."/>
            <person name="Brinkac L."/>
            <person name="Durkin A.S."/>
            <person name="Hostetler J."/>
            <person name="Shetty J."/>
            <person name="Torralba M."/>
            <person name="Gill S."/>
            <person name="Nelson K."/>
        </authorList>
    </citation>
    <scope>NUCLEOTIDE SEQUENCE [LARGE SCALE GENOMIC DNA]</scope>
    <source>
        <strain evidence="4">ATCC 43037 / JCM 10827 / CCUG 33226 / KCTC 5666 / FDC 338</strain>
    </source>
</reference>